<dbReference type="EMBL" id="CP019633">
    <property type="protein sequence ID" value="AQQ08654.1"/>
    <property type="molecule type" value="Genomic_DNA"/>
</dbReference>
<evidence type="ECO:0000256" key="6">
    <source>
        <dbReference type="ARBA" id="ARBA00022917"/>
    </source>
</evidence>
<feature type="coiled-coil region" evidence="9">
    <location>
        <begin position="5"/>
        <end position="32"/>
    </location>
</feature>
<dbReference type="Pfam" id="PF00472">
    <property type="entry name" value="RF-1"/>
    <property type="match status" value="1"/>
</dbReference>
<dbReference type="NCBIfam" id="TIGR00019">
    <property type="entry name" value="prfA"/>
    <property type="match status" value="1"/>
</dbReference>
<dbReference type="FunFam" id="3.30.70.1660:FF:000002">
    <property type="entry name" value="Peptide chain release factor 1"/>
    <property type="match status" value="1"/>
</dbReference>
<dbReference type="FunFam" id="3.30.160.20:FF:000004">
    <property type="entry name" value="Peptide chain release factor 1"/>
    <property type="match status" value="1"/>
</dbReference>
<dbReference type="Gene3D" id="3.30.160.20">
    <property type="match status" value="1"/>
</dbReference>
<dbReference type="STRING" id="1940790.L21SP3_00443"/>
<dbReference type="RefSeq" id="WP_077539133.1">
    <property type="nucleotide sequence ID" value="NZ_CP019633.1"/>
</dbReference>
<accession>A0A1Q2HN18</accession>
<dbReference type="InterPro" id="IPR005139">
    <property type="entry name" value="PCRF"/>
</dbReference>
<keyword evidence="4 7" id="KW-0488">Methylation</keyword>
<dbReference type="GO" id="GO:0016149">
    <property type="term" value="F:translation release factor activity, codon specific"/>
    <property type="evidence" value="ECO:0007669"/>
    <property type="project" value="UniProtKB-UniRule"/>
</dbReference>
<dbReference type="GO" id="GO:0005829">
    <property type="term" value="C:cytosol"/>
    <property type="evidence" value="ECO:0007669"/>
    <property type="project" value="UniProtKB-ARBA"/>
</dbReference>
<feature type="modified residue" description="N5-methylglutamine" evidence="7">
    <location>
        <position position="240"/>
    </location>
</feature>
<dbReference type="SUPFAM" id="SSF75620">
    <property type="entry name" value="Release factor"/>
    <property type="match status" value="1"/>
</dbReference>
<dbReference type="Gene3D" id="3.30.70.1660">
    <property type="match status" value="1"/>
</dbReference>
<dbReference type="InterPro" id="IPR000352">
    <property type="entry name" value="Pep_chain_release_fac_I"/>
</dbReference>
<evidence type="ECO:0000256" key="2">
    <source>
        <dbReference type="ARBA" id="ARBA00004496"/>
    </source>
</evidence>
<dbReference type="Pfam" id="PF03462">
    <property type="entry name" value="PCRF"/>
    <property type="match status" value="1"/>
</dbReference>
<evidence type="ECO:0000259" key="10">
    <source>
        <dbReference type="PROSITE" id="PS00745"/>
    </source>
</evidence>
<evidence type="ECO:0000256" key="1">
    <source>
        <dbReference type="ARBA" id="ARBA00002986"/>
    </source>
</evidence>
<comment type="function">
    <text evidence="1 7">Peptide chain release factor 1 directs the termination of translation in response to the peptide chain termination codons UAG and UAA.</text>
</comment>
<dbReference type="InterPro" id="IPR045853">
    <property type="entry name" value="Pep_chain_release_fac_I_sf"/>
</dbReference>
<dbReference type="FunFam" id="3.30.70.1660:FF:000004">
    <property type="entry name" value="Peptide chain release factor 1"/>
    <property type="match status" value="1"/>
</dbReference>
<evidence type="ECO:0000256" key="7">
    <source>
        <dbReference type="HAMAP-Rule" id="MF_00093"/>
    </source>
</evidence>
<keyword evidence="12" id="KW-1185">Reference proteome</keyword>
<evidence type="ECO:0000256" key="5">
    <source>
        <dbReference type="ARBA" id="ARBA00022490"/>
    </source>
</evidence>
<gene>
    <name evidence="11" type="primary">prfA_2</name>
    <name evidence="7" type="synonym">prfA</name>
    <name evidence="11" type="ORF">L21SP3_00443</name>
</gene>
<dbReference type="HAMAP" id="MF_00093">
    <property type="entry name" value="Rel_fac_1"/>
    <property type="match status" value="1"/>
</dbReference>
<evidence type="ECO:0000256" key="8">
    <source>
        <dbReference type="NCBIfam" id="TIGR00019"/>
    </source>
</evidence>
<name>A0A1Q2HN18_9BACT</name>
<comment type="PTM">
    <text evidence="7">Methylated by PrmC. Methylation increases the termination efficiency of RF1.</text>
</comment>
<organism evidence="11 12">
    <name type="scientific">Sedimentisphaera cyanobacteriorum</name>
    <dbReference type="NCBI Taxonomy" id="1940790"/>
    <lineage>
        <taxon>Bacteria</taxon>
        <taxon>Pseudomonadati</taxon>
        <taxon>Planctomycetota</taxon>
        <taxon>Phycisphaerae</taxon>
        <taxon>Sedimentisphaerales</taxon>
        <taxon>Sedimentisphaeraceae</taxon>
        <taxon>Sedimentisphaera</taxon>
    </lineage>
</organism>
<dbReference type="PROSITE" id="PS00745">
    <property type="entry name" value="RF_PROK_I"/>
    <property type="match status" value="1"/>
</dbReference>
<comment type="subcellular location">
    <subcellularLocation>
        <location evidence="2 7">Cytoplasm</location>
    </subcellularLocation>
</comment>
<protein>
    <recommendedName>
        <fullName evidence="7 8">Peptide chain release factor 1</fullName>
        <shortName evidence="7">RF-1</shortName>
    </recommendedName>
</protein>
<dbReference type="InterPro" id="IPR050057">
    <property type="entry name" value="Prokaryotic/Mito_RF"/>
</dbReference>
<dbReference type="Gene3D" id="6.10.140.1950">
    <property type="match status" value="1"/>
</dbReference>
<dbReference type="Proteomes" id="UP000188273">
    <property type="component" value="Chromosome"/>
</dbReference>
<dbReference type="NCBIfam" id="NF001859">
    <property type="entry name" value="PRK00591.1"/>
    <property type="match status" value="1"/>
</dbReference>
<dbReference type="PANTHER" id="PTHR43804">
    <property type="entry name" value="LD18447P"/>
    <property type="match status" value="1"/>
</dbReference>
<dbReference type="KEGG" id="pbu:L21SP3_00443"/>
<keyword evidence="9" id="KW-0175">Coiled coil</keyword>
<evidence type="ECO:0000256" key="3">
    <source>
        <dbReference type="ARBA" id="ARBA00010835"/>
    </source>
</evidence>
<reference evidence="12" key="1">
    <citation type="submission" date="2017-02" db="EMBL/GenBank/DDBJ databases">
        <title>Comparative genomics and description of representatives of a novel lineage of planctomycetes thriving in anoxic sediments.</title>
        <authorList>
            <person name="Spring S."/>
            <person name="Bunk B."/>
            <person name="Sproer C."/>
            <person name="Klenk H.-P."/>
        </authorList>
    </citation>
    <scope>NUCLEOTIDE SEQUENCE [LARGE SCALE GENOMIC DNA]</scope>
    <source>
        <strain evidence="12">L21-RPul-D3</strain>
    </source>
</reference>
<evidence type="ECO:0000313" key="12">
    <source>
        <dbReference type="Proteomes" id="UP000188273"/>
    </source>
</evidence>
<evidence type="ECO:0000256" key="4">
    <source>
        <dbReference type="ARBA" id="ARBA00022481"/>
    </source>
</evidence>
<dbReference type="InterPro" id="IPR004373">
    <property type="entry name" value="RF-1"/>
</dbReference>
<evidence type="ECO:0000256" key="9">
    <source>
        <dbReference type="SAM" id="Coils"/>
    </source>
</evidence>
<dbReference type="AlphaFoldDB" id="A0A1Q2HN18"/>
<evidence type="ECO:0000313" key="11">
    <source>
        <dbReference type="EMBL" id="AQQ08654.1"/>
    </source>
</evidence>
<proteinExistence type="inferred from homology"/>
<comment type="similarity">
    <text evidence="3 7">Belongs to the prokaryotic/mitochondrial release factor family.</text>
</comment>
<dbReference type="OrthoDB" id="9806673at2"/>
<feature type="domain" description="Prokaryotic-type class I peptide chain release factors" evidence="10">
    <location>
        <begin position="233"/>
        <end position="249"/>
    </location>
</feature>
<keyword evidence="5 7" id="KW-0963">Cytoplasm</keyword>
<dbReference type="PANTHER" id="PTHR43804:SF7">
    <property type="entry name" value="LD18447P"/>
    <property type="match status" value="1"/>
</dbReference>
<dbReference type="SMART" id="SM00937">
    <property type="entry name" value="PCRF"/>
    <property type="match status" value="1"/>
</dbReference>
<keyword evidence="6 7" id="KW-0648">Protein biosynthesis</keyword>
<feature type="coiled-coil region" evidence="9">
    <location>
        <begin position="74"/>
        <end position="108"/>
    </location>
</feature>
<sequence length="361" mass="40739">MSEDNTRLLEKLSELEARLNELDRQIQDPEIASAHSKLIPLTKEQAKLKPVVSLYREYNECAEGIKGSEEILENEQDPEMREMAEAEIEELEQRREQVLQDLKDKLVMADDAAIDSVIIEIRPGTGGDEAALFARDLFSMYSRYAEANCWKVETISFAGSEKGGVKEVVAGIKGPGVWACLGYEGGGHRVQRVPETETQGRIHTSAATVAIMPEPEDIEVDIKESDVAEHVSRAGGPGGQSVNKINSAIKLEHIPTGITVSMRDEKSQHKNRAKAWRILKSRIYEHFISQERAERDSQRKAMIGSGDRSQRIRTYNFPQNRVTDHRINLTLYHLDKIIMGELDEIVEALQTHDKQQRLDNI</sequence>